<evidence type="ECO:0000256" key="5">
    <source>
        <dbReference type="ARBA" id="ARBA00022692"/>
    </source>
</evidence>
<dbReference type="PANTHER" id="PTHR23502:SF132">
    <property type="entry name" value="POLYAMINE TRANSPORTER 2-RELATED"/>
    <property type="match status" value="1"/>
</dbReference>
<organism evidence="10 11">
    <name type="scientific">Gilvimarinus algae</name>
    <dbReference type="NCBI Taxonomy" id="3058037"/>
    <lineage>
        <taxon>Bacteria</taxon>
        <taxon>Pseudomonadati</taxon>
        <taxon>Pseudomonadota</taxon>
        <taxon>Gammaproteobacteria</taxon>
        <taxon>Cellvibrionales</taxon>
        <taxon>Cellvibrionaceae</taxon>
        <taxon>Gilvimarinus</taxon>
    </lineage>
</organism>
<comment type="subcellular location">
    <subcellularLocation>
        <location evidence="8">Cell inner membrane</location>
        <topology evidence="8">Multi-pass membrane protein</topology>
    </subcellularLocation>
    <subcellularLocation>
        <location evidence="1">Cell membrane</location>
        <topology evidence="1">Multi-pass membrane protein</topology>
    </subcellularLocation>
</comment>
<dbReference type="NCBIfam" id="TIGR00710">
    <property type="entry name" value="efflux_Bcr_CflA"/>
    <property type="match status" value="1"/>
</dbReference>
<dbReference type="PROSITE" id="PS00216">
    <property type="entry name" value="SUGAR_TRANSPORT_1"/>
    <property type="match status" value="1"/>
</dbReference>
<dbReference type="Gene3D" id="1.20.1720.10">
    <property type="entry name" value="Multidrug resistance protein D"/>
    <property type="match status" value="1"/>
</dbReference>
<dbReference type="PANTHER" id="PTHR23502">
    <property type="entry name" value="MAJOR FACILITATOR SUPERFAMILY"/>
    <property type="match status" value="1"/>
</dbReference>
<dbReference type="InterPro" id="IPR005829">
    <property type="entry name" value="Sugar_transporter_CS"/>
</dbReference>
<evidence type="ECO:0000259" key="9">
    <source>
        <dbReference type="PROSITE" id="PS50850"/>
    </source>
</evidence>
<feature type="transmembrane region" description="Helical" evidence="8">
    <location>
        <begin position="309"/>
        <end position="326"/>
    </location>
</feature>
<feature type="transmembrane region" description="Helical" evidence="8">
    <location>
        <begin position="347"/>
        <end position="369"/>
    </location>
</feature>
<evidence type="ECO:0000256" key="7">
    <source>
        <dbReference type="ARBA" id="ARBA00023136"/>
    </source>
</evidence>
<dbReference type="Proteomes" id="UP001168380">
    <property type="component" value="Unassembled WGS sequence"/>
</dbReference>
<keyword evidence="7 8" id="KW-0472">Membrane</keyword>
<dbReference type="CDD" id="cd17320">
    <property type="entry name" value="MFS_MdfA_MDR_like"/>
    <property type="match status" value="1"/>
</dbReference>
<dbReference type="InterPro" id="IPR020846">
    <property type="entry name" value="MFS_dom"/>
</dbReference>
<evidence type="ECO:0000256" key="6">
    <source>
        <dbReference type="ARBA" id="ARBA00022989"/>
    </source>
</evidence>
<gene>
    <name evidence="10" type="ORF">QWI16_12140</name>
</gene>
<evidence type="ECO:0000256" key="3">
    <source>
        <dbReference type="ARBA" id="ARBA00022448"/>
    </source>
</evidence>
<feature type="domain" description="Major facilitator superfamily (MFS) profile" evidence="9">
    <location>
        <begin position="8"/>
        <end position="401"/>
    </location>
</feature>
<feature type="transmembrane region" description="Helical" evidence="8">
    <location>
        <begin position="159"/>
        <end position="183"/>
    </location>
</feature>
<feature type="transmembrane region" description="Helical" evidence="8">
    <location>
        <begin position="375"/>
        <end position="394"/>
    </location>
</feature>
<name>A0ABT8TFY1_9GAMM</name>
<evidence type="ECO:0000256" key="2">
    <source>
        <dbReference type="ARBA" id="ARBA00006236"/>
    </source>
</evidence>
<proteinExistence type="inferred from homology"/>
<dbReference type="PROSITE" id="PS50850">
    <property type="entry name" value="MFS"/>
    <property type="match status" value="1"/>
</dbReference>
<feature type="transmembrane region" description="Helical" evidence="8">
    <location>
        <begin position="76"/>
        <end position="94"/>
    </location>
</feature>
<comment type="caution">
    <text evidence="8">Lacks conserved residue(s) required for the propagation of feature annotation.</text>
</comment>
<evidence type="ECO:0000313" key="10">
    <source>
        <dbReference type="EMBL" id="MDO3382920.1"/>
    </source>
</evidence>
<keyword evidence="6 8" id="KW-1133">Transmembrane helix</keyword>
<comment type="similarity">
    <text evidence="2 8">Belongs to the major facilitator superfamily. Bcr/CmlA family.</text>
</comment>
<evidence type="ECO:0000256" key="1">
    <source>
        <dbReference type="ARBA" id="ARBA00004651"/>
    </source>
</evidence>
<dbReference type="InterPro" id="IPR011701">
    <property type="entry name" value="MFS"/>
</dbReference>
<comment type="caution">
    <text evidence="10">The sequence shown here is derived from an EMBL/GenBank/DDBJ whole genome shotgun (WGS) entry which is preliminary data.</text>
</comment>
<accession>A0ABT8TFY1</accession>
<sequence length="407" mass="42419">MIHSQLPRFFLLYLGALVALGPVAMDAYLPALPTMANKLGVSIATLSASVSTFLVGFAAGQLLGGPISDQIGRRRVCVFGTALFVLASLAISLSESAATINLLRLLQAFGGGFASITAMAQVRDAYPAEQIGARFATVMMVMMIAPVVAPLIGTGLLHFGWQAIFIFQVVYAAALLVPMLTVIPDTLPQEKPRLSLTRIFRQYAAIIGHRHQGRLLAATFALCMGAAAGVLLIFVTHASFTYMTIFSASETLFSVLFALNAIGLIAANALSTRVLRVFDPMAVFRCVVICQALAVALLAALVYSDALTLPLAVALIVFVVSCVGVSNPAGGARFMAMFPAGQGGSAAAIQLVSMFVFGSAMGALGSALHDGSLRPVVNVMLVSVAISTALLVPLRALKDAQPDSAAT</sequence>
<evidence type="ECO:0000256" key="8">
    <source>
        <dbReference type="RuleBase" id="RU365088"/>
    </source>
</evidence>
<dbReference type="Pfam" id="PF07690">
    <property type="entry name" value="MFS_1"/>
    <property type="match status" value="1"/>
</dbReference>
<dbReference type="InterPro" id="IPR036259">
    <property type="entry name" value="MFS_trans_sf"/>
</dbReference>
<protein>
    <recommendedName>
        <fullName evidence="8">Bcr/CflA family efflux transporter</fullName>
    </recommendedName>
</protein>
<dbReference type="SUPFAM" id="SSF103473">
    <property type="entry name" value="MFS general substrate transporter"/>
    <property type="match status" value="1"/>
</dbReference>
<feature type="transmembrane region" description="Helical" evidence="8">
    <location>
        <begin position="215"/>
        <end position="240"/>
    </location>
</feature>
<reference evidence="10" key="1">
    <citation type="submission" date="2023-07" db="EMBL/GenBank/DDBJ databases">
        <title>Gilvimarinus algae sp. nov., isolated from the surface of Kelp.</title>
        <authorList>
            <person name="Sun Y.Y."/>
            <person name="Gong Y."/>
            <person name="Du Z.J."/>
        </authorList>
    </citation>
    <scope>NUCLEOTIDE SEQUENCE</scope>
    <source>
        <strain evidence="10">SDUM040014</strain>
    </source>
</reference>
<keyword evidence="4" id="KW-1003">Cell membrane</keyword>
<feature type="transmembrane region" description="Helical" evidence="8">
    <location>
        <begin position="100"/>
        <end position="120"/>
    </location>
</feature>
<feature type="transmembrane region" description="Helical" evidence="8">
    <location>
        <begin position="41"/>
        <end position="64"/>
    </location>
</feature>
<feature type="transmembrane region" description="Helical" evidence="8">
    <location>
        <begin position="252"/>
        <end position="270"/>
    </location>
</feature>
<keyword evidence="8" id="KW-0997">Cell inner membrane</keyword>
<dbReference type="InterPro" id="IPR004812">
    <property type="entry name" value="Efflux_drug-R_Bcr/CmlA"/>
</dbReference>
<keyword evidence="5 8" id="KW-0812">Transmembrane</keyword>
<keyword evidence="11" id="KW-1185">Reference proteome</keyword>
<evidence type="ECO:0000256" key="4">
    <source>
        <dbReference type="ARBA" id="ARBA00022475"/>
    </source>
</evidence>
<dbReference type="EMBL" id="JAULRT010000059">
    <property type="protein sequence ID" value="MDO3382920.1"/>
    <property type="molecule type" value="Genomic_DNA"/>
</dbReference>
<feature type="transmembrane region" description="Helical" evidence="8">
    <location>
        <begin position="282"/>
        <end position="303"/>
    </location>
</feature>
<feature type="transmembrane region" description="Helical" evidence="8">
    <location>
        <begin position="132"/>
        <end position="153"/>
    </location>
</feature>
<keyword evidence="3 8" id="KW-0813">Transport</keyword>
<evidence type="ECO:0000313" key="11">
    <source>
        <dbReference type="Proteomes" id="UP001168380"/>
    </source>
</evidence>
<dbReference type="RefSeq" id="WP_302713471.1">
    <property type="nucleotide sequence ID" value="NZ_JAULRT010000059.1"/>
</dbReference>